<gene>
    <name evidence="2" type="ORF">NTJ_09329</name>
</gene>
<proteinExistence type="predicted"/>
<sequence>MAPAAAGRVSLNLGSPTRSRSVLPAPSEQRGLSVTTFRSGPGLYASFFYSFESSSRAEKVLESRGRLTFGFPQEC</sequence>
<evidence type="ECO:0000313" key="2">
    <source>
        <dbReference type="EMBL" id="BES96518.1"/>
    </source>
</evidence>
<feature type="region of interest" description="Disordered" evidence="1">
    <location>
        <begin position="1"/>
        <end position="27"/>
    </location>
</feature>
<protein>
    <recommendedName>
        <fullName evidence="4">RRM domain-containing protein</fullName>
    </recommendedName>
</protein>
<reference evidence="2 3" key="1">
    <citation type="submission" date="2023-09" db="EMBL/GenBank/DDBJ databases">
        <title>Nesidiocoris tenuis whole genome shotgun sequence.</title>
        <authorList>
            <person name="Shibata T."/>
            <person name="Shimoda M."/>
            <person name="Kobayashi T."/>
            <person name="Uehara T."/>
        </authorList>
    </citation>
    <scope>NUCLEOTIDE SEQUENCE [LARGE SCALE GENOMIC DNA]</scope>
    <source>
        <strain evidence="2 3">Japan</strain>
    </source>
</reference>
<evidence type="ECO:0000256" key="1">
    <source>
        <dbReference type="SAM" id="MobiDB-lite"/>
    </source>
</evidence>
<name>A0ABN7AX30_9HEMI</name>
<keyword evidence="3" id="KW-1185">Reference proteome</keyword>
<dbReference type="Proteomes" id="UP001307889">
    <property type="component" value="Chromosome 7"/>
</dbReference>
<evidence type="ECO:0000313" key="3">
    <source>
        <dbReference type="Proteomes" id="UP001307889"/>
    </source>
</evidence>
<evidence type="ECO:0008006" key="4">
    <source>
        <dbReference type="Google" id="ProtNLM"/>
    </source>
</evidence>
<accession>A0ABN7AX30</accession>
<organism evidence="2 3">
    <name type="scientific">Nesidiocoris tenuis</name>
    <dbReference type="NCBI Taxonomy" id="355587"/>
    <lineage>
        <taxon>Eukaryota</taxon>
        <taxon>Metazoa</taxon>
        <taxon>Ecdysozoa</taxon>
        <taxon>Arthropoda</taxon>
        <taxon>Hexapoda</taxon>
        <taxon>Insecta</taxon>
        <taxon>Pterygota</taxon>
        <taxon>Neoptera</taxon>
        <taxon>Paraneoptera</taxon>
        <taxon>Hemiptera</taxon>
        <taxon>Heteroptera</taxon>
        <taxon>Panheteroptera</taxon>
        <taxon>Cimicomorpha</taxon>
        <taxon>Miridae</taxon>
        <taxon>Dicyphina</taxon>
        <taxon>Nesidiocoris</taxon>
    </lineage>
</organism>
<dbReference type="EMBL" id="AP028915">
    <property type="protein sequence ID" value="BES96518.1"/>
    <property type="molecule type" value="Genomic_DNA"/>
</dbReference>